<sequence length="166" mass="18374">MKPQTSIALLLILVSGCGPRVFNSIPGKEPLFSVHPVVAWGAVQNEVSYYFKGRPYFYDSDQELTNVTFVSASCLPTNGMNFPVHAELSEQQRKQLRDFAIAHPAKEYVLRLSSEKPMKSASGPPIAKIIANFDLINLDKNNLIGFHEIDDNHATELAKKLTSSSP</sequence>
<dbReference type="AlphaFoldDB" id="A0A8E6EZU4"/>
<keyword evidence="2" id="KW-1185">Reference proteome</keyword>
<dbReference type="RefSeq" id="WP_213498817.1">
    <property type="nucleotide sequence ID" value="NZ_CP074694.1"/>
</dbReference>
<proteinExistence type="predicted"/>
<name>A0A8E6EZU4_9BACT</name>
<protein>
    <submittedName>
        <fullName evidence="1">Uncharacterized protein</fullName>
    </submittedName>
</protein>
<evidence type="ECO:0000313" key="2">
    <source>
        <dbReference type="Proteomes" id="UP000676194"/>
    </source>
</evidence>
<reference evidence="1" key="1">
    <citation type="submission" date="2021-05" db="EMBL/GenBank/DDBJ databases">
        <title>Complete genome sequence of the cellulolytic planctomycete Telmatocola sphagniphila SP2T and characterization of the first cellulase from planctomycetes.</title>
        <authorList>
            <person name="Rakitin A.L."/>
            <person name="Beletsky A.V."/>
            <person name="Naumoff D.G."/>
            <person name="Kulichevskaya I.S."/>
            <person name="Mardanov A.V."/>
            <person name="Ravin N.V."/>
            <person name="Dedysh S.N."/>
        </authorList>
    </citation>
    <scope>NUCLEOTIDE SEQUENCE</scope>
    <source>
        <strain evidence="1">SP2T</strain>
    </source>
</reference>
<dbReference type="PROSITE" id="PS51257">
    <property type="entry name" value="PROKAR_LIPOPROTEIN"/>
    <property type="match status" value="1"/>
</dbReference>
<evidence type="ECO:0000313" key="1">
    <source>
        <dbReference type="EMBL" id="QVL33836.1"/>
    </source>
</evidence>
<organism evidence="1 2">
    <name type="scientific">Telmatocola sphagniphila</name>
    <dbReference type="NCBI Taxonomy" id="1123043"/>
    <lineage>
        <taxon>Bacteria</taxon>
        <taxon>Pseudomonadati</taxon>
        <taxon>Planctomycetota</taxon>
        <taxon>Planctomycetia</taxon>
        <taxon>Gemmatales</taxon>
        <taxon>Gemmataceae</taxon>
    </lineage>
</organism>
<dbReference type="KEGG" id="tsph:KIH39_07995"/>
<dbReference type="EMBL" id="CP074694">
    <property type="protein sequence ID" value="QVL33836.1"/>
    <property type="molecule type" value="Genomic_DNA"/>
</dbReference>
<accession>A0A8E6EZU4</accession>
<gene>
    <name evidence="1" type="ORF">KIH39_07995</name>
</gene>
<dbReference type="Proteomes" id="UP000676194">
    <property type="component" value="Chromosome"/>
</dbReference>